<evidence type="ECO:0000313" key="1">
    <source>
        <dbReference type="EMBL" id="KAI8553942.1"/>
    </source>
</evidence>
<dbReference type="EMBL" id="CM046392">
    <property type="protein sequence ID" value="KAI8553942.1"/>
    <property type="molecule type" value="Genomic_DNA"/>
</dbReference>
<sequence>MSSSPLRSKSNYHARSVSWPSRPHPLIPHVDESLKLSGLQNMFDRLDNLLLLPHTQQAFSQQRHGTWAEAVLEKYLRLLDICAAAKGVSTQTKQDVQNLLSILRRRRYTNDFAGYVSSRKKAKKIIQKSLKDLKSIKNLKSVKSNTTIVSFDKSHEISEIISLLNEVEAATVLEFESLLSYIAGKKVESRVSGFSLVSKLMRRKSIASNEEETNSNAFENFDDALCSLNSRSHKTDGVIHMENVQNQLGKMESSIQDIEEGLECMFRRLIRARVSLLNY</sequence>
<name>A0ACC0NKP0_RHOML</name>
<comment type="caution">
    <text evidence="1">The sequence shown here is derived from an EMBL/GenBank/DDBJ whole genome shotgun (WGS) entry which is preliminary data.</text>
</comment>
<evidence type="ECO:0000313" key="2">
    <source>
        <dbReference type="Proteomes" id="UP001062846"/>
    </source>
</evidence>
<reference evidence="1" key="1">
    <citation type="submission" date="2022-02" db="EMBL/GenBank/DDBJ databases">
        <title>Plant Genome Project.</title>
        <authorList>
            <person name="Zhang R.-G."/>
        </authorList>
    </citation>
    <scope>NUCLEOTIDE SEQUENCE</scope>
    <source>
        <strain evidence="1">AT1</strain>
    </source>
</reference>
<protein>
    <submittedName>
        <fullName evidence="1">Uncharacterized protein</fullName>
    </submittedName>
</protein>
<proteinExistence type="predicted"/>
<gene>
    <name evidence="1" type="ORF">RHMOL_Rhmol05G0056100</name>
</gene>
<accession>A0ACC0NKP0</accession>
<dbReference type="Proteomes" id="UP001062846">
    <property type="component" value="Chromosome 5"/>
</dbReference>
<keyword evidence="2" id="KW-1185">Reference proteome</keyword>
<organism evidence="1 2">
    <name type="scientific">Rhododendron molle</name>
    <name type="common">Chinese azalea</name>
    <name type="synonym">Azalea mollis</name>
    <dbReference type="NCBI Taxonomy" id="49168"/>
    <lineage>
        <taxon>Eukaryota</taxon>
        <taxon>Viridiplantae</taxon>
        <taxon>Streptophyta</taxon>
        <taxon>Embryophyta</taxon>
        <taxon>Tracheophyta</taxon>
        <taxon>Spermatophyta</taxon>
        <taxon>Magnoliopsida</taxon>
        <taxon>eudicotyledons</taxon>
        <taxon>Gunneridae</taxon>
        <taxon>Pentapetalae</taxon>
        <taxon>asterids</taxon>
        <taxon>Ericales</taxon>
        <taxon>Ericaceae</taxon>
        <taxon>Ericoideae</taxon>
        <taxon>Rhodoreae</taxon>
        <taxon>Rhododendron</taxon>
    </lineage>
</organism>